<dbReference type="InterPro" id="IPR036365">
    <property type="entry name" value="PGBD-like_sf"/>
</dbReference>
<dbReference type="EMBL" id="CAFABE010000004">
    <property type="protein sequence ID" value="CAB4817147.1"/>
    <property type="molecule type" value="Genomic_DNA"/>
</dbReference>
<protein>
    <submittedName>
        <fullName evidence="4">Unannotated protein</fullName>
    </submittedName>
</protein>
<dbReference type="EMBL" id="CAFBPM010000001">
    <property type="protein sequence ID" value="CAB5008364.1"/>
    <property type="molecule type" value="Genomic_DNA"/>
</dbReference>
<sequence length="334" mass="35227">MLPLAEGSNGDAVADLQRRLLGEGSPTLSDSLGVFGPSTKAAVEAFQRQRGLRIDGIVGTSTWSTLVEAGLHLGDRLLYRTQPMLRGDDVAELQSRLCSLGFDTGRVDGIFGDTTSNALAEFQRNVQLPVDATVGPATVAELLRVSGRHQTLELVSMVREREARRSEPPTLRGRHIGIGETGGLGSIAASLNRRLASSGARVTMVHDPEESGQAREANLAGVDIFLALRVTPSLIGCGASYYSGYSYESTAGRRLAEHVVASMGRVLHGASSVDGMSVAILRETQMPTIVVEIGPVESVVEHTAEVADAFASAVTAWAEEGLDAAENAASNDHP</sequence>
<dbReference type="SUPFAM" id="SSF47090">
    <property type="entry name" value="PGBD-like"/>
    <property type="match status" value="2"/>
</dbReference>
<dbReference type="EMBL" id="CAFBLT010000001">
    <property type="protein sequence ID" value="CAB4872790.1"/>
    <property type="molecule type" value="Genomic_DNA"/>
</dbReference>
<evidence type="ECO:0000313" key="2">
    <source>
        <dbReference type="EMBL" id="CAB4817147.1"/>
    </source>
</evidence>
<dbReference type="AlphaFoldDB" id="A0A6J7Q296"/>
<accession>A0A6J7Q296</accession>
<evidence type="ECO:0000313" key="3">
    <source>
        <dbReference type="EMBL" id="CAB4872790.1"/>
    </source>
</evidence>
<feature type="domain" description="Peptidoglycan binding-like" evidence="1">
    <location>
        <begin position="9"/>
        <end position="66"/>
    </location>
</feature>
<evidence type="ECO:0000259" key="1">
    <source>
        <dbReference type="Pfam" id="PF01471"/>
    </source>
</evidence>
<dbReference type="SUPFAM" id="SSF53187">
    <property type="entry name" value="Zn-dependent exopeptidases"/>
    <property type="match status" value="1"/>
</dbReference>
<proteinExistence type="predicted"/>
<gene>
    <name evidence="2" type="ORF">UFOPK3164_00152</name>
    <name evidence="3" type="ORF">UFOPK3427_00917</name>
    <name evidence="4" type="ORF">UFOPK4112_00168</name>
</gene>
<reference evidence="4" key="1">
    <citation type="submission" date="2020-05" db="EMBL/GenBank/DDBJ databases">
        <authorList>
            <person name="Chiriac C."/>
            <person name="Salcher M."/>
            <person name="Ghai R."/>
            <person name="Kavagutti S V."/>
        </authorList>
    </citation>
    <scope>NUCLEOTIDE SEQUENCE</scope>
</reference>
<dbReference type="Gene3D" id="1.10.101.10">
    <property type="entry name" value="PGBD-like superfamily/PGBD"/>
    <property type="match status" value="2"/>
</dbReference>
<dbReference type="InterPro" id="IPR036366">
    <property type="entry name" value="PGBDSf"/>
</dbReference>
<feature type="domain" description="Peptidoglycan binding-like" evidence="1">
    <location>
        <begin position="86"/>
        <end position="142"/>
    </location>
</feature>
<name>A0A6J7Q296_9ZZZZ</name>
<dbReference type="Pfam" id="PF01471">
    <property type="entry name" value="PG_binding_1"/>
    <property type="match status" value="2"/>
</dbReference>
<organism evidence="4">
    <name type="scientific">freshwater metagenome</name>
    <dbReference type="NCBI Taxonomy" id="449393"/>
    <lineage>
        <taxon>unclassified sequences</taxon>
        <taxon>metagenomes</taxon>
        <taxon>ecological metagenomes</taxon>
    </lineage>
</organism>
<dbReference type="Gene3D" id="3.40.630.40">
    <property type="entry name" value="Zn-dependent exopeptidases"/>
    <property type="match status" value="1"/>
</dbReference>
<dbReference type="InterPro" id="IPR002477">
    <property type="entry name" value="Peptidoglycan-bd-like"/>
</dbReference>
<evidence type="ECO:0000313" key="4">
    <source>
        <dbReference type="EMBL" id="CAB5008364.1"/>
    </source>
</evidence>